<organism evidence="2 3">
    <name type="scientific">Oryza meyeriana var. granulata</name>
    <dbReference type="NCBI Taxonomy" id="110450"/>
    <lineage>
        <taxon>Eukaryota</taxon>
        <taxon>Viridiplantae</taxon>
        <taxon>Streptophyta</taxon>
        <taxon>Embryophyta</taxon>
        <taxon>Tracheophyta</taxon>
        <taxon>Spermatophyta</taxon>
        <taxon>Magnoliopsida</taxon>
        <taxon>Liliopsida</taxon>
        <taxon>Poales</taxon>
        <taxon>Poaceae</taxon>
        <taxon>BOP clade</taxon>
        <taxon>Oryzoideae</taxon>
        <taxon>Oryzeae</taxon>
        <taxon>Oryzinae</taxon>
        <taxon>Oryza</taxon>
        <taxon>Oryza meyeriana</taxon>
    </lineage>
</organism>
<accession>A0A6G1CYR1</accession>
<sequence length="73" mass="8079">MARVVLTRRFRMSDGCFTYQELIVCVDDVLRLLTDTAPVAPYATLVSYLVMVAIWLVVAGWLGFLLALASLGI</sequence>
<gene>
    <name evidence="2" type="ORF">E2562_003913</name>
</gene>
<feature type="transmembrane region" description="Helical" evidence="1">
    <location>
        <begin position="45"/>
        <end position="69"/>
    </location>
</feature>
<keyword evidence="1" id="KW-1133">Transmembrane helix</keyword>
<keyword evidence="1" id="KW-0472">Membrane</keyword>
<keyword evidence="1" id="KW-0812">Transmembrane</keyword>
<protein>
    <submittedName>
        <fullName evidence="2">Uncharacterized protein</fullName>
    </submittedName>
</protein>
<reference evidence="2 3" key="1">
    <citation type="submission" date="2019-11" db="EMBL/GenBank/DDBJ databases">
        <title>Whole genome sequence of Oryza granulata.</title>
        <authorList>
            <person name="Li W."/>
        </authorList>
    </citation>
    <scope>NUCLEOTIDE SEQUENCE [LARGE SCALE GENOMIC DNA]</scope>
    <source>
        <strain evidence="3">cv. Menghai</strain>
        <tissue evidence="2">Leaf</tissue>
    </source>
</reference>
<comment type="caution">
    <text evidence="2">The sequence shown here is derived from an EMBL/GenBank/DDBJ whole genome shotgun (WGS) entry which is preliminary data.</text>
</comment>
<keyword evidence="3" id="KW-1185">Reference proteome</keyword>
<dbReference type="AlphaFoldDB" id="A0A6G1CYR1"/>
<evidence type="ECO:0000256" key="1">
    <source>
        <dbReference type="SAM" id="Phobius"/>
    </source>
</evidence>
<name>A0A6G1CYR1_9ORYZ</name>
<dbReference type="EMBL" id="SPHZ02000007">
    <property type="protein sequence ID" value="KAF0905316.1"/>
    <property type="molecule type" value="Genomic_DNA"/>
</dbReference>
<evidence type="ECO:0000313" key="3">
    <source>
        <dbReference type="Proteomes" id="UP000479710"/>
    </source>
</evidence>
<proteinExistence type="predicted"/>
<evidence type="ECO:0000313" key="2">
    <source>
        <dbReference type="EMBL" id="KAF0905316.1"/>
    </source>
</evidence>
<dbReference type="Proteomes" id="UP000479710">
    <property type="component" value="Unassembled WGS sequence"/>
</dbReference>